<feature type="compositionally biased region" description="Basic and acidic residues" evidence="1">
    <location>
        <begin position="20"/>
        <end position="30"/>
    </location>
</feature>
<dbReference type="GO" id="GO:0140673">
    <property type="term" value="P:transcription elongation-coupled chromatin remodeling"/>
    <property type="evidence" value="ECO:0007669"/>
    <property type="project" value="TreeGrafter"/>
</dbReference>
<dbReference type="PROSITE" id="PS50812">
    <property type="entry name" value="PWWP"/>
    <property type="match status" value="1"/>
</dbReference>
<name>A0A8X7CMK6_9ARAC</name>
<dbReference type="GO" id="GO:0050661">
    <property type="term" value="F:NADP binding"/>
    <property type="evidence" value="ECO:0007669"/>
    <property type="project" value="InterPro"/>
</dbReference>
<dbReference type="SUPFAM" id="SSF63748">
    <property type="entry name" value="Tudor/PWWP/MBT"/>
    <property type="match status" value="1"/>
</dbReference>
<evidence type="ECO:0000259" key="2">
    <source>
        <dbReference type="PROSITE" id="PS50812"/>
    </source>
</evidence>
<dbReference type="SMART" id="SM00293">
    <property type="entry name" value="PWWP"/>
    <property type="match status" value="1"/>
</dbReference>
<gene>
    <name evidence="3" type="primary">GA18401</name>
    <name evidence="3" type="ORF">TNIN_13471</name>
</gene>
<dbReference type="OrthoDB" id="6493824at2759"/>
<dbReference type="PANTHER" id="PTHR43580">
    <property type="entry name" value="OXIDOREDUCTASE GLYR1-RELATED"/>
    <property type="match status" value="1"/>
</dbReference>
<organism evidence="3 4">
    <name type="scientific">Trichonephila inaurata madagascariensis</name>
    <dbReference type="NCBI Taxonomy" id="2747483"/>
    <lineage>
        <taxon>Eukaryota</taxon>
        <taxon>Metazoa</taxon>
        <taxon>Ecdysozoa</taxon>
        <taxon>Arthropoda</taxon>
        <taxon>Chelicerata</taxon>
        <taxon>Arachnida</taxon>
        <taxon>Araneae</taxon>
        <taxon>Araneomorphae</taxon>
        <taxon>Entelegynae</taxon>
        <taxon>Araneoidea</taxon>
        <taxon>Nephilidae</taxon>
        <taxon>Trichonephila</taxon>
        <taxon>Trichonephila inaurata</taxon>
    </lineage>
</organism>
<dbReference type="Pfam" id="PF03446">
    <property type="entry name" value="NAD_binding_2"/>
    <property type="match status" value="1"/>
</dbReference>
<proteinExistence type="predicted"/>
<evidence type="ECO:0000256" key="1">
    <source>
        <dbReference type="SAM" id="MobiDB-lite"/>
    </source>
</evidence>
<dbReference type="InterPro" id="IPR000313">
    <property type="entry name" value="PWWP_dom"/>
</dbReference>
<dbReference type="PANTHER" id="PTHR43580:SF2">
    <property type="entry name" value="CYTOKINE-LIKE NUCLEAR FACTOR N-PAC"/>
    <property type="match status" value="1"/>
</dbReference>
<dbReference type="Gene3D" id="3.40.50.720">
    <property type="entry name" value="NAD(P)-binding Rossmann-like Domain"/>
    <property type="match status" value="1"/>
</dbReference>
<feature type="region of interest" description="Disordered" evidence="1">
    <location>
        <begin position="15"/>
        <end position="35"/>
    </location>
</feature>
<dbReference type="Gene3D" id="2.30.30.140">
    <property type="match status" value="1"/>
</dbReference>
<evidence type="ECO:0000313" key="3">
    <source>
        <dbReference type="EMBL" id="GFY71240.1"/>
    </source>
</evidence>
<reference evidence="3" key="1">
    <citation type="submission" date="2020-08" db="EMBL/GenBank/DDBJ databases">
        <title>Multicomponent nature underlies the extraordinary mechanical properties of spider dragline silk.</title>
        <authorList>
            <person name="Kono N."/>
            <person name="Nakamura H."/>
            <person name="Mori M."/>
            <person name="Yoshida Y."/>
            <person name="Ohtoshi R."/>
            <person name="Malay A.D."/>
            <person name="Moran D.A.P."/>
            <person name="Tomita M."/>
            <person name="Numata K."/>
            <person name="Arakawa K."/>
        </authorList>
    </citation>
    <scope>NUCLEOTIDE SEQUENCE</scope>
</reference>
<comment type="caution">
    <text evidence="3">The sequence shown here is derived from an EMBL/GenBank/DDBJ whole genome shotgun (WGS) entry which is preliminary data.</text>
</comment>
<dbReference type="SUPFAM" id="SSF51735">
    <property type="entry name" value="NAD(P)-binding Rossmann-fold domains"/>
    <property type="match status" value="1"/>
</dbReference>
<dbReference type="GO" id="GO:0003677">
    <property type="term" value="F:DNA binding"/>
    <property type="evidence" value="ECO:0007669"/>
    <property type="project" value="TreeGrafter"/>
</dbReference>
<dbReference type="EMBL" id="BMAV01018695">
    <property type="protein sequence ID" value="GFY71240.1"/>
    <property type="molecule type" value="Genomic_DNA"/>
</dbReference>
<accession>A0A8X7CMK6</accession>
<dbReference type="Pfam" id="PF00855">
    <property type="entry name" value="PWWP"/>
    <property type="match status" value="1"/>
</dbReference>
<dbReference type="InterPro" id="IPR006115">
    <property type="entry name" value="6PGDH_NADP-bd"/>
</dbReference>
<dbReference type="GO" id="GO:0000785">
    <property type="term" value="C:chromatin"/>
    <property type="evidence" value="ECO:0007669"/>
    <property type="project" value="TreeGrafter"/>
</dbReference>
<dbReference type="GO" id="GO:0031491">
    <property type="term" value="F:nucleosome binding"/>
    <property type="evidence" value="ECO:0007669"/>
    <property type="project" value="TreeGrafter"/>
</dbReference>
<dbReference type="AlphaFoldDB" id="A0A8X7CMK6"/>
<keyword evidence="4" id="KW-1185">Reference proteome</keyword>
<feature type="domain" description="PWWP" evidence="2">
    <location>
        <begin position="1"/>
        <end position="64"/>
    </location>
</feature>
<protein>
    <submittedName>
        <fullName evidence="3">Putative oxidoreductase GLYR1 homolog</fullName>
    </submittedName>
</protein>
<sequence length="425" mass="47102">MKKYPFWPAQIAKPPTANEKAVHTAEELPKKKPSGTSRRHYVYFFGTRNFAWISDENIVPHTDEMFKQVPKKQSASFSKAIQEIIDISNPLPTSVKEDSVQEELTNHFSAVQSQSTTTHLIKRGRKRKGKNSCIETKKSQKKNLTEASYLEISPVSNIPSMPPDIESSTVQKISDTELSETQQIFSGIPCVEFIEGSISKRGDSPPHLHQPTIAACEYSELPPVPSVDLSRPNTAAMEKYVEPSSCKIGMIGLGMMGQRIVKNLLHSGHNVSIWNRTPEKCKKFVDIGAKQFLTPAELVLNCDIIFCCVSGPKVVKFIAYKEDGILQGFENSESTEKAYVEMTCIDSDTSRLIADCITKRGGRYLEASIIGSILLAEKGSLMIFAAGDHTTFLRCFSCFSAISKNVCFLSSDVGDASKHILFKVC</sequence>
<dbReference type="InterPro" id="IPR036291">
    <property type="entry name" value="NAD(P)-bd_dom_sf"/>
</dbReference>
<evidence type="ECO:0000313" key="4">
    <source>
        <dbReference type="Proteomes" id="UP000886998"/>
    </source>
</evidence>
<dbReference type="Proteomes" id="UP000886998">
    <property type="component" value="Unassembled WGS sequence"/>
</dbReference>
<dbReference type="InterPro" id="IPR051265">
    <property type="entry name" value="HIBADH-related_NP60_sf"/>
</dbReference>